<dbReference type="HOGENOM" id="CLU_032797_0_0_10"/>
<dbReference type="EMBL" id="CP002542">
    <property type="protein sequence ID" value="AEA43578.1"/>
    <property type="molecule type" value="Genomic_DNA"/>
</dbReference>
<evidence type="ECO:0000256" key="4">
    <source>
        <dbReference type="SAM" id="SignalP"/>
    </source>
</evidence>
<evidence type="ECO:0000256" key="1">
    <source>
        <dbReference type="ARBA" id="ARBA00004442"/>
    </source>
</evidence>
<evidence type="ECO:0000256" key="2">
    <source>
        <dbReference type="ARBA" id="ARBA00023136"/>
    </source>
</evidence>
<feature type="signal peptide" evidence="4">
    <location>
        <begin position="1"/>
        <end position="24"/>
    </location>
</feature>
<name>F2IFV7_FLUTR</name>
<keyword evidence="3" id="KW-0998">Cell outer membrane</keyword>
<dbReference type="AlphaFoldDB" id="F2IFV7"/>
<dbReference type="Gene3D" id="2.40.170.20">
    <property type="entry name" value="TonB-dependent receptor, beta-barrel domain"/>
    <property type="match status" value="1"/>
</dbReference>
<reference evidence="6" key="2">
    <citation type="submission" date="2011-02" db="EMBL/GenBank/DDBJ databases">
        <title>The complete genome of Fluviicola taffensis DSM 16823.</title>
        <authorList>
            <consortium name="US DOE Joint Genome Institute (JGI-PGF)"/>
            <person name="Lucas S."/>
            <person name="Copeland A."/>
            <person name="Lapidus A."/>
            <person name="Bruce D."/>
            <person name="Goodwin L."/>
            <person name="Pitluck S."/>
            <person name="Kyrpides N."/>
            <person name="Mavromatis K."/>
            <person name="Ivanova N."/>
            <person name="Mikhailova N."/>
            <person name="Pagani I."/>
            <person name="Chertkov O."/>
            <person name="Detter J.C."/>
            <person name="Han C."/>
            <person name="Tapia R."/>
            <person name="Land M."/>
            <person name="Hauser L."/>
            <person name="Markowitz V."/>
            <person name="Cheng J.-F."/>
            <person name="Hugenholtz P."/>
            <person name="Woyke T."/>
            <person name="Wu D."/>
            <person name="Tindall B."/>
            <person name="Pomrenke H.G."/>
            <person name="Brambilla E."/>
            <person name="Klenk H.-P."/>
            <person name="Eisen J.A."/>
        </authorList>
    </citation>
    <scope>NUCLEOTIDE SEQUENCE [LARGE SCALE GENOMIC DNA]</scope>
    <source>
        <strain evidence="6">DSM 16823 / RW262 / RW262</strain>
    </source>
</reference>
<protein>
    <recommendedName>
        <fullName evidence="7">TonB-dependent receptor</fullName>
    </recommendedName>
</protein>
<dbReference type="OrthoDB" id="1264254at2"/>
<evidence type="ECO:0000256" key="3">
    <source>
        <dbReference type="ARBA" id="ARBA00023237"/>
    </source>
</evidence>
<dbReference type="KEGG" id="fte:Fluta_1586"/>
<dbReference type="SUPFAM" id="SSF56935">
    <property type="entry name" value="Porins"/>
    <property type="match status" value="1"/>
</dbReference>
<gene>
    <name evidence="5" type="ordered locus">Fluta_1586</name>
</gene>
<proteinExistence type="predicted"/>
<comment type="subcellular location">
    <subcellularLocation>
        <location evidence="1">Cell outer membrane</location>
    </subcellularLocation>
</comment>
<reference evidence="5 6" key="1">
    <citation type="journal article" date="2011" name="Stand. Genomic Sci.">
        <title>Complete genome sequence of the gliding freshwater bacterium Fluviicola taffensis type strain (RW262).</title>
        <authorList>
            <person name="Woyke T."/>
            <person name="Chertkov O."/>
            <person name="Lapidus A."/>
            <person name="Nolan M."/>
            <person name="Lucas S."/>
            <person name="Del Rio T.G."/>
            <person name="Tice H."/>
            <person name="Cheng J.F."/>
            <person name="Tapia R."/>
            <person name="Han C."/>
            <person name="Goodwin L."/>
            <person name="Pitluck S."/>
            <person name="Liolios K."/>
            <person name="Pagani I."/>
            <person name="Ivanova N."/>
            <person name="Huntemann M."/>
            <person name="Mavromatis K."/>
            <person name="Mikhailova N."/>
            <person name="Pati A."/>
            <person name="Chen A."/>
            <person name="Palaniappan K."/>
            <person name="Land M."/>
            <person name="Hauser L."/>
            <person name="Brambilla E.M."/>
            <person name="Rohde M."/>
            <person name="Mwirichia R."/>
            <person name="Sikorski J."/>
            <person name="Tindall B.J."/>
            <person name="Goker M."/>
            <person name="Bristow J."/>
            <person name="Eisen J.A."/>
            <person name="Markowitz V."/>
            <person name="Hugenholtz P."/>
            <person name="Klenk H.P."/>
            <person name="Kyrpides N.C."/>
        </authorList>
    </citation>
    <scope>NUCLEOTIDE SEQUENCE [LARGE SCALE GENOMIC DNA]</scope>
    <source>
        <strain evidence="6">DSM 16823 / RW262 / RW262</strain>
    </source>
</reference>
<dbReference type="InterPro" id="IPR036942">
    <property type="entry name" value="Beta-barrel_TonB_sf"/>
</dbReference>
<keyword evidence="2" id="KW-0472">Membrane</keyword>
<evidence type="ECO:0000313" key="6">
    <source>
        <dbReference type="Proteomes" id="UP000007463"/>
    </source>
</evidence>
<dbReference type="Proteomes" id="UP000007463">
    <property type="component" value="Chromosome"/>
</dbReference>
<dbReference type="eggNOG" id="COG4773">
    <property type="taxonomic scope" value="Bacteria"/>
</dbReference>
<dbReference type="RefSeq" id="WP_013686349.1">
    <property type="nucleotide sequence ID" value="NC_015321.1"/>
</dbReference>
<feature type="chain" id="PRO_5003283422" description="TonB-dependent receptor" evidence="4">
    <location>
        <begin position="25"/>
        <end position="575"/>
    </location>
</feature>
<sequence precursor="true">MKRGTHILTLVSAVLIGSFSNLFGQEGNEVILVTEGNRSIETAYRQTSQPKILDTVFPTPTTSYPLLSINYEPTFEIPKIEPAKVNLQQKLPQLYNGYARIGIGSILMPLAEVYYNNGRSRKLNYGGHLHHISSFGKMRNVAPANFDRTNVRGFVGINEKKYSWDVESYYRNQGLHFYGFPNENANKDSIAQRFNTFGLKGGFHSHAHDSLGLNWKLGLEYRHFNDKKPKADSLKDWNARENFFAIRAGGEYKWGREIFAVDLDILHNSYKYGVLKDSIPGGVNVGLETKNTIISLKPSISTYSKNLKLKAKIGVDLTASLGAKNKVYIYPIAEVKYSLFNDILIPYAGVTGGLTQQSFKKITDENEFSLSNVSLQNEHKAADGFVGIKGTLSKRIGFNAFISFSHVKNKALFVTDTVYSGRNRFNVIYDTMNITKIEGSIYYQLKEKVKIDLIGRYYSYSAKNNIFAWNLPQVQFILRGSYNLYDKFILTADVSLEGGRRVQVFAAGDDVLEENNQYALKMGFLADANISLEYRYNKRVSAFLNLNNVAAQRYKRWYNYPTQGFQAMIGVTFRF</sequence>
<keyword evidence="6" id="KW-1185">Reference proteome</keyword>
<evidence type="ECO:0008006" key="7">
    <source>
        <dbReference type="Google" id="ProtNLM"/>
    </source>
</evidence>
<keyword evidence="4" id="KW-0732">Signal</keyword>
<organism evidence="5 6">
    <name type="scientific">Fluviicola taffensis (strain DSM 16823 / NCIMB 13979 / RW262)</name>
    <dbReference type="NCBI Taxonomy" id="755732"/>
    <lineage>
        <taxon>Bacteria</taxon>
        <taxon>Pseudomonadati</taxon>
        <taxon>Bacteroidota</taxon>
        <taxon>Flavobacteriia</taxon>
        <taxon>Flavobacteriales</taxon>
        <taxon>Crocinitomicaceae</taxon>
        <taxon>Fluviicola</taxon>
    </lineage>
</organism>
<dbReference type="GO" id="GO:0009279">
    <property type="term" value="C:cell outer membrane"/>
    <property type="evidence" value="ECO:0007669"/>
    <property type="project" value="UniProtKB-SubCell"/>
</dbReference>
<accession>F2IFV7</accession>
<evidence type="ECO:0000313" key="5">
    <source>
        <dbReference type="EMBL" id="AEA43578.1"/>
    </source>
</evidence>
<dbReference type="STRING" id="755732.Fluta_1586"/>